<comment type="caution">
    <text evidence="8">The sequence shown here is derived from an EMBL/GenBank/DDBJ whole genome shotgun (WGS) entry which is preliminary data.</text>
</comment>
<feature type="transmembrane region" description="Helical" evidence="6">
    <location>
        <begin position="86"/>
        <end position="119"/>
    </location>
</feature>
<keyword evidence="2" id="KW-1003">Cell membrane</keyword>
<keyword evidence="4 6" id="KW-1133">Transmembrane helix</keyword>
<evidence type="ECO:0000256" key="2">
    <source>
        <dbReference type="ARBA" id="ARBA00022475"/>
    </source>
</evidence>
<accession>A0A2T3NPZ8</accession>
<evidence type="ECO:0000313" key="9">
    <source>
        <dbReference type="Proteomes" id="UP000241771"/>
    </source>
</evidence>
<evidence type="ECO:0000256" key="5">
    <source>
        <dbReference type="ARBA" id="ARBA00023136"/>
    </source>
</evidence>
<protein>
    <submittedName>
        <fullName evidence="8">Type II secretion system F family protein</fullName>
    </submittedName>
</protein>
<organism evidence="8 9">
    <name type="scientific">Photobacterium sanctipauli</name>
    <dbReference type="NCBI Taxonomy" id="1342794"/>
    <lineage>
        <taxon>Bacteria</taxon>
        <taxon>Pseudomonadati</taxon>
        <taxon>Pseudomonadota</taxon>
        <taxon>Gammaproteobacteria</taxon>
        <taxon>Vibrionales</taxon>
        <taxon>Vibrionaceae</taxon>
        <taxon>Photobacterium</taxon>
    </lineage>
</organism>
<dbReference type="GO" id="GO:0005886">
    <property type="term" value="C:plasma membrane"/>
    <property type="evidence" value="ECO:0007669"/>
    <property type="project" value="UniProtKB-SubCell"/>
</dbReference>
<feature type="domain" description="Type II secretion system protein GspF" evidence="7">
    <location>
        <begin position="143"/>
        <end position="270"/>
    </location>
</feature>
<proteinExistence type="predicted"/>
<reference evidence="8 9" key="1">
    <citation type="submission" date="2018-01" db="EMBL/GenBank/DDBJ databases">
        <title>Whole genome sequencing of Histamine producing bacteria.</title>
        <authorList>
            <person name="Butler K."/>
        </authorList>
    </citation>
    <scope>NUCLEOTIDE SEQUENCE [LARGE SCALE GENOMIC DNA]</scope>
    <source>
        <strain evidence="8 9">DSM 100436</strain>
    </source>
</reference>
<dbReference type="Pfam" id="PF00482">
    <property type="entry name" value="T2SSF"/>
    <property type="match status" value="1"/>
</dbReference>
<dbReference type="OrthoDB" id="9810662at2"/>
<keyword evidence="3 6" id="KW-0812">Transmembrane</keyword>
<keyword evidence="9" id="KW-1185">Reference proteome</keyword>
<evidence type="ECO:0000313" key="8">
    <source>
        <dbReference type="EMBL" id="PSW18339.1"/>
    </source>
</evidence>
<sequence length="282" mass="31552">MIYLIISALLLSFVAATLITQKLSQKLHKNNVQSFLDENRATNLQKFNQFVSQFGKGKQQEMEQKFVDAGIYNKQLAKYYVPAKLILLVGVIVLLATSSFTITNQVLLGVIATFVIVFMPDMMLAMRKKVLVAKISRQLPYMLDMMSVCIQSGMTIEASLTYLGEELTAFDKDLSFHIRKTADSSKILGLEKSLHELSERIPTQEVRSFTLTLIQNIQYGTSIANVLSALAEDMRNMQILNVEEKIGKLSAKMSVPLILLIMFPIVILILAPGAIMLLRDLG</sequence>
<feature type="transmembrane region" description="Helical" evidence="6">
    <location>
        <begin position="255"/>
        <end position="278"/>
    </location>
</feature>
<evidence type="ECO:0000259" key="7">
    <source>
        <dbReference type="Pfam" id="PF00482"/>
    </source>
</evidence>
<dbReference type="PANTHER" id="PTHR35007:SF2">
    <property type="entry name" value="PILUS ASSEMBLE PROTEIN"/>
    <property type="match status" value="1"/>
</dbReference>
<comment type="subcellular location">
    <subcellularLocation>
        <location evidence="1">Cell membrane</location>
        <topology evidence="1">Multi-pass membrane protein</topology>
    </subcellularLocation>
</comment>
<gene>
    <name evidence="8" type="ORF">C9I98_16695</name>
</gene>
<dbReference type="PANTHER" id="PTHR35007">
    <property type="entry name" value="INTEGRAL MEMBRANE PROTEIN-RELATED"/>
    <property type="match status" value="1"/>
</dbReference>
<keyword evidence="5 6" id="KW-0472">Membrane</keyword>
<dbReference type="RefSeq" id="WP_036820406.1">
    <property type="nucleotide sequence ID" value="NZ_JGVO01000274.1"/>
</dbReference>
<dbReference type="EMBL" id="PYMA01000011">
    <property type="protein sequence ID" value="PSW18339.1"/>
    <property type="molecule type" value="Genomic_DNA"/>
</dbReference>
<dbReference type="AlphaFoldDB" id="A0A2T3NPZ8"/>
<dbReference type="InterPro" id="IPR018076">
    <property type="entry name" value="T2SS_GspF_dom"/>
</dbReference>
<evidence type="ECO:0000256" key="6">
    <source>
        <dbReference type="SAM" id="Phobius"/>
    </source>
</evidence>
<dbReference type="Proteomes" id="UP000241771">
    <property type="component" value="Unassembled WGS sequence"/>
</dbReference>
<name>A0A2T3NPZ8_9GAMM</name>
<evidence type="ECO:0000256" key="4">
    <source>
        <dbReference type="ARBA" id="ARBA00022989"/>
    </source>
</evidence>
<evidence type="ECO:0000256" key="1">
    <source>
        <dbReference type="ARBA" id="ARBA00004651"/>
    </source>
</evidence>
<evidence type="ECO:0000256" key="3">
    <source>
        <dbReference type="ARBA" id="ARBA00022692"/>
    </source>
</evidence>